<sequence length="213" mass="23616">MVAAPSPPTGRQASDHRGGPTPGPPERNTAAGDAQGKVKEALAHAPAEPPPLDRLGNNVVDGFKKDPSEFVGRLIPELPPRAPRATRLVWPRTTPFGTNGRPRSGGRETGCTSRRRNPRGNSPLEVRTHVPATTPEWQGGKQLMGEDHQPIYYREEVYEHPNGNDLIVYQDHWFGHQKPGEPGYQPAHVHVRPFENTRNGQVPGCEEHYYDDR</sequence>
<organism evidence="3">
    <name type="scientific">Streptomyces globisporus</name>
    <dbReference type="NCBI Taxonomy" id="1908"/>
    <lineage>
        <taxon>Bacteria</taxon>
        <taxon>Bacillati</taxon>
        <taxon>Actinomycetota</taxon>
        <taxon>Actinomycetes</taxon>
        <taxon>Kitasatosporales</taxon>
        <taxon>Streptomycetaceae</taxon>
        <taxon>Streptomyces</taxon>
    </lineage>
</organism>
<feature type="region of interest" description="Disordered" evidence="1">
    <location>
        <begin position="1"/>
        <end position="65"/>
    </location>
</feature>
<protein>
    <recommendedName>
        <fullName evidence="2">HNH/Endo VII superfamily nuclease toxins domain-containing protein</fullName>
    </recommendedName>
</protein>
<accession>A0A927GLI4</accession>
<evidence type="ECO:0000259" key="2">
    <source>
        <dbReference type="Pfam" id="PF15657"/>
    </source>
</evidence>
<evidence type="ECO:0000313" key="3">
    <source>
        <dbReference type="EMBL" id="MBD2827360.1"/>
    </source>
</evidence>
<gene>
    <name evidence="3" type="ORF">ID875_00850</name>
</gene>
<feature type="domain" description="HNH/Endo VII superfamily nuclease toxins" evidence="2">
    <location>
        <begin position="144"/>
        <end position="210"/>
    </location>
</feature>
<name>A0A927GLI4_STRGL</name>
<dbReference type="InterPro" id="IPR028048">
    <property type="entry name" value="Tox-HNH-EHHH"/>
</dbReference>
<proteinExistence type="predicted"/>
<dbReference type="AlphaFoldDB" id="A0A927GLI4"/>
<dbReference type="EMBL" id="JACWUS010000001">
    <property type="protein sequence ID" value="MBD2827360.1"/>
    <property type="molecule type" value="Genomic_DNA"/>
</dbReference>
<dbReference type="Pfam" id="PF15657">
    <property type="entry name" value="Tox-HNH-EHHH"/>
    <property type="match status" value="1"/>
</dbReference>
<feature type="region of interest" description="Disordered" evidence="1">
    <location>
        <begin position="85"/>
        <end position="143"/>
    </location>
</feature>
<comment type="caution">
    <text evidence="3">The sequence shown here is derived from an EMBL/GenBank/DDBJ whole genome shotgun (WGS) entry which is preliminary data.</text>
</comment>
<evidence type="ECO:0000256" key="1">
    <source>
        <dbReference type="SAM" id="MobiDB-lite"/>
    </source>
</evidence>
<reference evidence="3" key="1">
    <citation type="journal article" date="2020" name="PLoS ONE">
        <title>Isolation and characterization of Streptomyces bacteriophages and Streptomyces strains encoding biosynthetic arsenals: Streptomyces strains and phages for antibiotic discovery.</title>
        <authorList>
            <person name="Montano E.T."/>
            <person name="Nideffer J.F."/>
            <person name="Brumage L."/>
            <person name="Erb M."/>
            <person name="Derman A.I."/>
            <person name="Davis J.P."/>
            <person name="Estrada E."/>
            <person name="Fu S."/>
            <person name="Le D."/>
            <person name="Vuppala A."/>
            <person name="Tran C."/>
            <person name="Luterstein E."/>
            <person name="Lakkaraju S."/>
            <person name="Panchagnula S."/>
            <person name="Ren C."/>
            <person name="Doan J."/>
            <person name="Tran S."/>
            <person name="Soriano J."/>
            <person name="Fujita Y."/>
            <person name="Gutala P."/>
            <person name="Fujii Q."/>
            <person name="Lee M."/>
            <person name="Bui A."/>
            <person name="Villarreal C."/>
            <person name="Shing S.R."/>
            <person name="Kim S."/>
            <person name="Freeman D."/>
            <person name="Racha V."/>
            <person name="Ho A."/>
            <person name="Kumar P."/>
            <person name="Falah K."/>
            <person name="Dawson T."/>
            <person name="Enustun E."/>
            <person name="Prichard A."/>
            <person name="Gomez A."/>
            <person name="Khanna K."/>
            <person name="Trigg S."/>
            <person name="Fernandez L."/>
            <person name="Pogliano K."/>
            <person name="Pogliano J."/>
        </authorList>
    </citation>
    <scope>NUCLEOTIDE SEQUENCE</scope>
    <source>
        <strain evidence="3">QF2</strain>
    </source>
</reference>